<evidence type="ECO:0000256" key="3">
    <source>
        <dbReference type="ARBA" id="ARBA00022801"/>
    </source>
</evidence>
<dbReference type="STRING" id="574375.AZF08_14995"/>
<reference evidence="8 9" key="1">
    <citation type="submission" date="2014-06" db="EMBL/GenBank/DDBJ databases">
        <title>Draft genome sequence of Bacillus gaemokensis JCM 15801 (MCCC 1A00707).</title>
        <authorList>
            <person name="Lai Q."/>
            <person name="Liu Y."/>
            <person name="Shao Z."/>
        </authorList>
    </citation>
    <scope>NUCLEOTIDE SEQUENCE [LARGE SCALE GENOMIC DNA]</scope>
    <source>
        <strain evidence="8 9">JCM 15801</strain>
    </source>
</reference>
<evidence type="ECO:0000256" key="1">
    <source>
        <dbReference type="ARBA" id="ARBA00007913"/>
    </source>
</evidence>
<sequence>MFGEKEGDYYMNTTSQTPSLTETMKEWHQALAYEIKHWKTIGGSKLSIINGRFLYTDYESTVYVFQLISEVSLPEGTPIRIEFDGEEATGEVLSVHGLEIELKLNDYIQGEIREAILYSEPWQLLEQLQERLKEARKEKQKRQRIKRLIDGKSTPKHIDKMKNPKNELAYRSFYNPTTYVWGPPGTGKSYNLSRIISAHYQKGKSVLVLAHSNAAVDVLMSEVTKQIEKKKKWTPGEIIRYGFSQHEHIRNHETLLASRLVETTNGSWGEEKLYLEEMRQDLRQKILSYKATASDKKRMQEIEGDLRKQRAKIKEVEREYIENAQVIGATLSKCAIDSLIYERTFDLIVVDEVSMAYVPQIALAASLGKRIVVCGDFLQLPPIAMANHELVRKWLGEDMFYHAGIVESVNKCETHPNLFMLQEQRRMHADISKFTNSFIYKNRVFDHPSVSVRQELAKLQPFANEATVLFDTSLMGAYSLKDAASGSRFNIMSGLIAMQMTLIGLLDGVQSIGVVTPYRAQSRFISTCIRELLQKTKYRNTPVLAATVHKFQGSERDMMIFDTVDSYPQERPGVLFFDHKNHRLVNVAVTRARGKFIQLSDCQYMRKNLSRKQALSGLTAHLERHGNVYDRTTSRPLVERKITKRLRWYMQMNLEEPKGLLKDILSAKQKIIISLPSTRQIDKRVWQALMRTSAQVTIYSDGPIPLKNVRIQRQNKSLPFLVIDDEIFWVGAPLTSQMMFEGSPEFPYICARLQAPETIGVLKGFLDIR</sequence>
<keyword evidence="3" id="KW-0378">Hydrolase</keyword>
<evidence type="ECO:0000259" key="6">
    <source>
        <dbReference type="Pfam" id="PF13086"/>
    </source>
</evidence>
<dbReference type="CDD" id="cd18808">
    <property type="entry name" value="SF1_C_Upf1"/>
    <property type="match status" value="1"/>
</dbReference>
<keyword evidence="4" id="KW-0347">Helicase</keyword>
<name>A0A073K7G2_9BACI</name>
<keyword evidence="9" id="KW-1185">Reference proteome</keyword>
<feature type="domain" description="DNA2/NAM7 helicase helicase" evidence="6">
    <location>
        <begin position="175"/>
        <end position="385"/>
    </location>
</feature>
<keyword evidence="5" id="KW-0067">ATP-binding</keyword>
<dbReference type="GO" id="GO:0043139">
    <property type="term" value="F:5'-3' DNA helicase activity"/>
    <property type="evidence" value="ECO:0007669"/>
    <property type="project" value="TreeGrafter"/>
</dbReference>
<dbReference type="SUPFAM" id="SSF52540">
    <property type="entry name" value="P-loop containing nucleoside triphosphate hydrolases"/>
    <property type="match status" value="1"/>
</dbReference>
<gene>
    <name evidence="8" type="ORF">BAGA_09915</name>
</gene>
<dbReference type="InterPro" id="IPR027417">
    <property type="entry name" value="P-loop_NTPase"/>
</dbReference>
<evidence type="ECO:0000313" key="9">
    <source>
        <dbReference type="Proteomes" id="UP000027778"/>
    </source>
</evidence>
<dbReference type="GO" id="GO:0016787">
    <property type="term" value="F:hydrolase activity"/>
    <property type="evidence" value="ECO:0007669"/>
    <property type="project" value="UniProtKB-KW"/>
</dbReference>
<evidence type="ECO:0000256" key="4">
    <source>
        <dbReference type="ARBA" id="ARBA00022806"/>
    </source>
</evidence>
<evidence type="ECO:0000256" key="2">
    <source>
        <dbReference type="ARBA" id="ARBA00022741"/>
    </source>
</evidence>
<dbReference type="PANTHER" id="PTHR43788:SF8">
    <property type="entry name" value="DNA-BINDING PROTEIN SMUBP-2"/>
    <property type="match status" value="1"/>
</dbReference>
<dbReference type="InterPro" id="IPR050534">
    <property type="entry name" value="Coronavir_polyprotein_1ab"/>
</dbReference>
<comment type="similarity">
    <text evidence="1">Belongs to the DNA2/NAM7 helicase family.</text>
</comment>
<dbReference type="Proteomes" id="UP000027778">
    <property type="component" value="Unassembled WGS sequence"/>
</dbReference>
<proteinExistence type="inferred from homology"/>
<organism evidence="8 9">
    <name type="scientific">Bacillus gaemokensis</name>
    <dbReference type="NCBI Taxonomy" id="574375"/>
    <lineage>
        <taxon>Bacteria</taxon>
        <taxon>Bacillati</taxon>
        <taxon>Bacillota</taxon>
        <taxon>Bacilli</taxon>
        <taxon>Bacillales</taxon>
        <taxon>Bacillaceae</taxon>
        <taxon>Bacillus</taxon>
        <taxon>Bacillus cereus group</taxon>
    </lineage>
</organism>
<evidence type="ECO:0000313" key="8">
    <source>
        <dbReference type="EMBL" id="KEK23239.1"/>
    </source>
</evidence>
<dbReference type="EMBL" id="JOTM01000018">
    <property type="protein sequence ID" value="KEK23239.1"/>
    <property type="molecule type" value="Genomic_DNA"/>
</dbReference>
<dbReference type="InterPro" id="IPR041679">
    <property type="entry name" value="DNA2/NAM7-like_C"/>
</dbReference>
<dbReference type="InterPro" id="IPR047187">
    <property type="entry name" value="SF1_C_Upf1"/>
</dbReference>
<dbReference type="AlphaFoldDB" id="A0A073K7G2"/>
<keyword evidence="2" id="KW-0547">Nucleotide-binding</keyword>
<comment type="caution">
    <text evidence="8">The sequence shown here is derived from an EMBL/GenBank/DDBJ whole genome shotgun (WGS) entry which is preliminary data.</text>
</comment>
<dbReference type="Pfam" id="PF13086">
    <property type="entry name" value="AAA_11"/>
    <property type="match status" value="1"/>
</dbReference>
<dbReference type="Pfam" id="PF13087">
    <property type="entry name" value="AAA_12"/>
    <property type="match status" value="1"/>
</dbReference>
<dbReference type="OrthoDB" id="9757917at2"/>
<dbReference type="PANTHER" id="PTHR43788">
    <property type="entry name" value="DNA2/NAM7 HELICASE FAMILY MEMBER"/>
    <property type="match status" value="1"/>
</dbReference>
<dbReference type="Gene3D" id="3.40.50.300">
    <property type="entry name" value="P-loop containing nucleotide triphosphate hydrolases"/>
    <property type="match status" value="2"/>
</dbReference>
<feature type="domain" description="DNA2/NAM7 helicase-like C-terminal" evidence="7">
    <location>
        <begin position="416"/>
        <end position="600"/>
    </location>
</feature>
<evidence type="ECO:0000259" key="7">
    <source>
        <dbReference type="Pfam" id="PF13087"/>
    </source>
</evidence>
<evidence type="ECO:0000256" key="5">
    <source>
        <dbReference type="ARBA" id="ARBA00022840"/>
    </source>
</evidence>
<dbReference type="RefSeq" id="WP_033675829.1">
    <property type="nucleotide sequence ID" value="NZ_JOTM01000018.1"/>
</dbReference>
<dbReference type="GO" id="GO:0005524">
    <property type="term" value="F:ATP binding"/>
    <property type="evidence" value="ECO:0007669"/>
    <property type="project" value="UniProtKB-KW"/>
</dbReference>
<accession>A0A073K7G2</accession>
<dbReference type="eggNOG" id="COG1112">
    <property type="taxonomic scope" value="Bacteria"/>
</dbReference>
<protein>
    <submittedName>
        <fullName evidence="8">Disulfide oxidoreductase</fullName>
    </submittedName>
</protein>
<dbReference type="InterPro" id="IPR041677">
    <property type="entry name" value="DNA2/NAM7_AAA_11"/>
</dbReference>